<dbReference type="InterPro" id="IPR058532">
    <property type="entry name" value="YjbR/MT2646/Rv2570-like"/>
</dbReference>
<reference evidence="1 2" key="1">
    <citation type="submission" date="2020-11" db="EMBL/GenBank/DDBJ databases">
        <title>Pseudonocardia abyssalis sp. nov. and Pseudonocardia oceani sp. nov., description and phylogenomic analysis of two novel actinomycetes isolated from the deep Southern Ocean.</title>
        <authorList>
            <person name="Parra J."/>
        </authorList>
    </citation>
    <scope>NUCLEOTIDE SEQUENCE [LARGE SCALE GENOMIC DNA]</scope>
    <source>
        <strain evidence="1 2">KRD-168</strain>
    </source>
</reference>
<protein>
    <submittedName>
        <fullName evidence="1">MmcQ/YjbR family DNA-binding protein</fullName>
    </submittedName>
</protein>
<proteinExistence type="predicted"/>
<keyword evidence="2" id="KW-1185">Reference proteome</keyword>
<gene>
    <name evidence="1" type="ORF">I4I81_18150</name>
</gene>
<dbReference type="Pfam" id="PF04237">
    <property type="entry name" value="YjbR"/>
    <property type="match status" value="1"/>
</dbReference>
<name>A0ABS6UV88_9PSEU</name>
<evidence type="ECO:0000313" key="1">
    <source>
        <dbReference type="EMBL" id="MBW0136175.1"/>
    </source>
</evidence>
<organism evidence="1 2">
    <name type="scientific">Pseudonocardia abyssalis</name>
    <dbReference type="NCBI Taxonomy" id="2792008"/>
    <lineage>
        <taxon>Bacteria</taxon>
        <taxon>Bacillati</taxon>
        <taxon>Actinomycetota</taxon>
        <taxon>Actinomycetes</taxon>
        <taxon>Pseudonocardiales</taxon>
        <taxon>Pseudonocardiaceae</taxon>
        <taxon>Pseudonocardia</taxon>
    </lineage>
</organism>
<accession>A0ABS6UV88</accession>
<keyword evidence="1" id="KW-0238">DNA-binding</keyword>
<dbReference type="RefSeq" id="WP_218604811.1">
    <property type="nucleotide sequence ID" value="NZ_JADQDJ010000263.1"/>
</dbReference>
<comment type="caution">
    <text evidence="1">The sequence shown here is derived from an EMBL/GenBank/DDBJ whole genome shotgun (WGS) entry which is preliminary data.</text>
</comment>
<evidence type="ECO:0000313" key="2">
    <source>
        <dbReference type="Proteomes" id="UP000694287"/>
    </source>
</evidence>
<sequence>MEEYLGPVRAVCAGLPEAYEEPAWHGVRWRIRRKTFAHLLPIDAGRPPAYARAAGTDGPAVVLTFSSSGPELAALHHVGPPFFAAPWGSAIVAMVLAPDVDHAELAELLTESFCVHAPRTLAERVRAGSQ</sequence>
<dbReference type="Proteomes" id="UP000694287">
    <property type="component" value="Unassembled WGS sequence"/>
</dbReference>
<dbReference type="GO" id="GO:0003677">
    <property type="term" value="F:DNA binding"/>
    <property type="evidence" value="ECO:0007669"/>
    <property type="project" value="UniProtKB-KW"/>
</dbReference>
<dbReference type="EMBL" id="JADQDK010000001">
    <property type="protein sequence ID" value="MBW0136175.1"/>
    <property type="molecule type" value="Genomic_DNA"/>
</dbReference>